<keyword evidence="2" id="KW-1185">Reference proteome</keyword>
<dbReference type="Proteomes" id="UP001432027">
    <property type="component" value="Unassembled WGS sequence"/>
</dbReference>
<name>A0AAV5SVI8_9BILA</name>
<accession>A0AAV5SVI8</accession>
<feature type="non-terminal residue" evidence="1">
    <location>
        <position position="157"/>
    </location>
</feature>
<evidence type="ECO:0008006" key="3">
    <source>
        <dbReference type="Google" id="ProtNLM"/>
    </source>
</evidence>
<protein>
    <recommendedName>
        <fullName evidence="3">DOMON domain-containing protein</fullName>
    </recommendedName>
</protein>
<organism evidence="1 2">
    <name type="scientific">Pristionchus entomophagus</name>
    <dbReference type="NCBI Taxonomy" id="358040"/>
    <lineage>
        <taxon>Eukaryota</taxon>
        <taxon>Metazoa</taxon>
        <taxon>Ecdysozoa</taxon>
        <taxon>Nematoda</taxon>
        <taxon>Chromadorea</taxon>
        <taxon>Rhabditida</taxon>
        <taxon>Rhabditina</taxon>
        <taxon>Diplogasteromorpha</taxon>
        <taxon>Diplogasteroidea</taxon>
        <taxon>Neodiplogasteridae</taxon>
        <taxon>Pristionchus</taxon>
    </lineage>
</organism>
<dbReference type="AlphaFoldDB" id="A0AAV5SVI8"/>
<reference evidence="1" key="1">
    <citation type="submission" date="2023-10" db="EMBL/GenBank/DDBJ databases">
        <title>Genome assembly of Pristionchus species.</title>
        <authorList>
            <person name="Yoshida K."/>
            <person name="Sommer R.J."/>
        </authorList>
    </citation>
    <scope>NUCLEOTIDE SEQUENCE</scope>
    <source>
        <strain evidence="1">RS0144</strain>
    </source>
</reference>
<sequence length="157" mass="17585">MNNNSPLPIRAFERVCGSTDVVDLDENATDTQAVTFDLYAIDLFLSKCISFGSIGDLYSFGSFNDFYALDKDTVVILDYNSMENALRQRIVTIDWNKNKAQCLIYRTYSVISDPTCVMIGKDWATANSKGESTLLFPTNPLNANPHRDISNYLSLQA</sequence>
<comment type="caution">
    <text evidence="1">The sequence shown here is derived from an EMBL/GenBank/DDBJ whole genome shotgun (WGS) entry which is preliminary data.</text>
</comment>
<dbReference type="EMBL" id="BTSX01000002">
    <property type="protein sequence ID" value="GMS83526.1"/>
    <property type="molecule type" value="Genomic_DNA"/>
</dbReference>
<gene>
    <name evidence="1" type="ORF">PENTCL1PPCAC_5701</name>
</gene>
<evidence type="ECO:0000313" key="2">
    <source>
        <dbReference type="Proteomes" id="UP001432027"/>
    </source>
</evidence>
<evidence type="ECO:0000313" key="1">
    <source>
        <dbReference type="EMBL" id="GMS83526.1"/>
    </source>
</evidence>
<proteinExistence type="predicted"/>